<keyword evidence="1" id="KW-0472">Membrane</keyword>
<dbReference type="Pfam" id="PF00168">
    <property type="entry name" value="C2"/>
    <property type="match status" value="1"/>
</dbReference>
<keyword evidence="4" id="KW-1185">Reference proteome</keyword>
<dbReference type="GO" id="GO:0005544">
    <property type="term" value="F:calcium-dependent phospholipid binding"/>
    <property type="evidence" value="ECO:0007669"/>
    <property type="project" value="TreeGrafter"/>
</dbReference>
<dbReference type="Gene3D" id="2.60.40.150">
    <property type="entry name" value="C2 domain"/>
    <property type="match status" value="1"/>
</dbReference>
<evidence type="ECO:0000313" key="3">
    <source>
        <dbReference type="EMBL" id="KAK8780698.1"/>
    </source>
</evidence>
<dbReference type="EMBL" id="JARKHS020008535">
    <property type="protein sequence ID" value="KAK8780698.1"/>
    <property type="molecule type" value="Genomic_DNA"/>
</dbReference>
<dbReference type="AlphaFoldDB" id="A0AAQ4F1V5"/>
<dbReference type="PANTHER" id="PTHR10024:SF234">
    <property type="entry name" value="SYNAPTOTAGMIN-15-RELATED"/>
    <property type="match status" value="1"/>
</dbReference>
<keyword evidence="1" id="KW-0812">Transmembrane</keyword>
<dbReference type="SUPFAM" id="SSF49562">
    <property type="entry name" value="C2 domain (Calcium/lipid-binding domain, CaLB)"/>
    <property type="match status" value="1"/>
</dbReference>
<evidence type="ECO:0000259" key="2">
    <source>
        <dbReference type="PROSITE" id="PS50004"/>
    </source>
</evidence>
<name>A0AAQ4F1V5_AMBAM</name>
<reference evidence="3 4" key="1">
    <citation type="journal article" date="2023" name="Arcadia Sci">
        <title>De novo assembly of a long-read Amblyomma americanum tick genome.</title>
        <authorList>
            <person name="Chou S."/>
            <person name="Poskanzer K.E."/>
            <person name="Rollins M."/>
            <person name="Thuy-Boun P.S."/>
        </authorList>
    </citation>
    <scope>NUCLEOTIDE SEQUENCE [LARGE SCALE GENOMIC DNA]</scope>
    <source>
        <strain evidence="3">F_SG_1</strain>
        <tissue evidence="3">Salivary glands</tissue>
    </source>
</reference>
<accession>A0AAQ4F1V5</accession>
<feature type="domain" description="C2" evidence="2">
    <location>
        <begin position="155"/>
        <end position="275"/>
    </location>
</feature>
<keyword evidence="1" id="KW-1133">Transmembrane helix</keyword>
<dbReference type="PROSITE" id="PS50004">
    <property type="entry name" value="C2"/>
    <property type="match status" value="1"/>
</dbReference>
<feature type="transmembrane region" description="Helical" evidence="1">
    <location>
        <begin position="12"/>
        <end position="35"/>
    </location>
</feature>
<dbReference type="PANTHER" id="PTHR10024">
    <property type="entry name" value="SYNAPTOTAGMIN"/>
    <property type="match status" value="1"/>
</dbReference>
<proteinExistence type="predicted"/>
<comment type="caution">
    <text evidence="3">The sequence shown here is derived from an EMBL/GenBank/DDBJ whole genome shotgun (WGS) entry which is preliminary data.</text>
</comment>
<dbReference type="GO" id="GO:0030276">
    <property type="term" value="F:clathrin binding"/>
    <property type="evidence" value="ECO:0007669"/>
    <property type="project" value="TreeGrafter"/>
</dbReference>
<protein>
    <recommendedName>
        <fullName evidence="2">C2 domain-containing protein</fullName>
    </recommendedName>
</protein>
<dbReference type="InterPro" id="IPR035892">
    <property type="entry name" value="C2_domain_sf"/>
</dbReference>
<evidence type="ECO:0000256" key="1">
    <source>
        <dbReference type="SAM" id="Phobius"/>
    </source>
</evidence>
<dbReference type="GO" id="GO:0017156">
    <property type="term" value="P:calcium-ion regulated exocytosis"/>
    <property type="evidence" value="ECO:0007669"/>
    <property type="project" value="TreeGrafter"/>
</dbReference>
<dbReference type="GO" id="GO:0070382">
    <property type="term" value="C:exocytic vesicle"/>
    <property type="evidence" value="ECO:0007669"/>
    <property type="project" value="TreeGrafter"/>
</dbReference>
<organism evidence="3 4">
    <name type="scientific">Amblyomma americanum</name>
    <name type="common">Lone star tick</name>
    <dbReference type="NCBI Taxonomy" id="6943"/>
    <lineage>
        <taxon>Eukaryota</taxon>
        <taxon>Metazoa</taxon>
        <taxon>Ecdysozoa</taxon>
        <taxon>Arthropoda</taxon>
        <taxon>Chelicerata</taxon>
        <taxon>Arachnida</taxon>
        <taxon>Acari</taxon>
        <taxon>Parasitiformes</taxon>
        <taxon>Ixodida</taxon>
        <taxon>Ixodoidea</taxon>
        <taxon>Ixodidae</taxon>
        <taxon>Amblyomminae</taxon>
        <taxon>Amblyomma</taxon>
    </lineage>
</organism>
<dbReference type="GO" id="GO:0001786">
    <property type="term" value="F:phosphatidylserine binding"/>
    <property type="evidence" value="ECO:0007669"/>
    <property type="project" value="TreeGrafter"/>
</dbReference>
<sequence length="313" mass="34850">MGLFFLVAAGVYVWAIAAGIVTGAVLLALIVWLVLFRLRGAKRKRDSAEPPLLTREPWHRKSMLSQPLAGVLTTKAGGLDRGSPPSLLTPESFDVQPAQLTVAEPVQPLARPGFVRWNSFCSPSAEGLVGNLLPKGCNVGYSWSDDEDSTVPRCTNGRLWFSLNYKPESEELDVHIVKAKYLPGRGLTNTPRDPFVRAYLLPDENTFQQSSVKTRTLAPKFDETLTFKTGRKCATAWATSRCSWRRSRSLRTRSSGWTWTTCPRTYRVPFSVLTLHSGTLRDGPSMSVQVPRRRPVGVKTRQEAERRVYLSSG</sequence>
<gene>
    <name evidence="3" type="ORF">V5799_017961</name>
</gene>
<dbReference type="Proteomes" id="UP001321473">
    <property type="component" value="Unassembled WGS sequence"/>
</dbReference>
<dbReference type="GO" id="GO:0005886">
    <property type="term" value="C:plasma membrane"/>
    <property type="evidence" value="ECO:0007669"/>
    <property type="project" value="TreeGrafter"/>
</dbReference>
<dbReference type="GO" id="GO:0005509">
    <property type="term" value="F:calcium ion binding"/>
    <property type="evidence" value="ECO:0007669"/>
    <property type="project" value="TreeGrafter"/>
</dbReference>
<evidence type="ECO:0000313" key="4">
    <source>
        <dbReference type="Proteomes" id="UP001321473"/>
    </source>
</evidence>
<dbReference type="GO" id="GO:0000149">
    <property type="term" value="F:SNARE binding"/>
    <property type="evidence" value="ECO:0007669"/>
    <property type="project" value="TreeGrafter"/>
</dbReference>
<dbReference type="InterPro" id="IPR000008">
    <property type="entry name" value="C2_dom"/>
</dbReference>